<protein>
    <submittedName>
        <fullName evidence="3">Uncharacterized protein LOC106013888</fullName>
    </submittedName>
</protein>
<evidence type="ECO:0000313" key="2">
    <source>
        <dbReference type="Proteomes" id="UP000694888"/>
    </source>
</evidence>
<feature type="domain" description="LolA-like" evidence="1">
    <location>
        <begin position="2"/>
        <end position="119"/>
    </location>
</feature>
<organism evidence="2 3">
    <name type="scientific">Aplysia californica</name>
    <name type="common">California sea hare</name>
    <dbReference type="NCBI Taxonomy" id="6500"/>
    <lineage>
        <taxon>Eukaryota</taxon>
        <taxon>Metazoa</taxon>
        <taxon>Spiralia</taxon>
        <taxon>Lophotrochozoa</taxon>
        <taxon>Mollusca</taxon>
        <taxon>Gastropoda</taxon>
        <taxon>Heterobranchia</taxon>
        <taxon>Euthyneura</taxon>
        <taxon>Tectipleura</taxon>
        <taxon>Aplysiida</taxon>
        <taxon>Aplysioidea</taxon>
        <taxon>Aplysiidae</taxon>
        <taxon>Aplysia</taxon>
    </lineage>
</organism>
<dbReference type="GeneID" id="106013888"/>
<accession>A0ABM1AEJ0</accession>
<evidence type="ECO:0000313" key="3">
    <source>
        <dbReference type="RefSeq" id="XP_012946165.1"/>
    </source>
</evidence>
<dbReference type="Pfam" id="PF25898">
    <property type="entry name" value="LolA_2nd_metazoa"/>
    <property type="match status" value="1"/>
</dbReference>
<sequence>MYSLDLKSGICQSTAISASNVGAYSIGGGMVQMRTSKQFFDLDSDSYQYVGKHQHRSRGIVSDVYATVDQAKKSIRSWYFADKGWQSTLGYQNPYTMPVTMVIDSAERKVVFNFFEYSSHFDISIPEISFFFQA</sequence>
<name>A0ABM1AEJ0_APLCA</name>
<feature type="non-terminal residue" evidence="3">
    <location>
        <position position="134"/>
    </location>
</feature>
<gene>
    <name evidence="3" type="primary">LOC106013888</name>
</gene>
<reference evidence="3" key="1">
    <citation type="submission" date="2025-08" db="UniProtKB">
        <authorList>
            <consortium name="RefSeq"/>
        </authorList>
    </citation>
    <scope>IDENTIFICATION</scope>
</reference>
<keyword evidence="2" id="KW-1185">Reference proteome</keyword>
<dbReference type="InterPro" id="IPR058831">
    <property type="entry name" value="LolA-like_dom_2nd"/>
</dbReference>
<dbReference type="RefSeq" id="XP_012946165.1">
    <property type="nucleotide sequence ID" value="XM_013090711.1"/>
</dbReference>
<dbReference type="Proteomes" id="UP000694888">
    <property type="component" value="Unplaced"/>
</dbReference>
<evidence type="ECO:0000259" key="1">
    <source>
        <dbReference type="Pfam" id="PF25898"/>
    </source>
</evidence>
<proteinExistence type="predicted"/>